<keyword evidence="7" id="KW-1133">Transmembrane helix</keyword>
<evidence type="ECO:0000256" key="8">
    <source>
        <dbReference type="ARBA" id="ARBA00023098"/>
    </source>
</evidence>
<dbReference type="InterPro" id="IPR052374">
    <property type="entry name" value="SERAC1"/>
</dbReference>
<keyword evidence="4" id="KW-0444">Lipid biosynthesis</keyword>
<keyword evidence="10" id="KW-0472">Membrane</keyword>
<dbReference type="OrthoDB" id="5086500at2759"/>
<dbReference type="GO" id="GO:0008654">
    <property type="term" value="P:phospholipid biosynthetic process"/>
    <property type="evidence" value="ECO:0007669"/>
    <property type="project" value="UniProtKB-KW"/>
</dbReference>
<accession>A0A7M7NZU4</accession>
<evidence type="ECO:0000256" key="5">
    <source>
        <dbReference type="ARBA" id="ARBA00022692"/>
    </source>
</evidence>
<evidence type="ECO:0000256" key="14">
    <source>
        <dbReference type="ARBA" id="ARBA00040991"/>
    </source>
</evidence>
<dbReference type="SUPFAM" id="SSF48371">
    <property type="entry name" value="ARM repeat"/>
    <property type="match status" value="1"/>
</dbReference>
<dbReference type="GO" id="GO:0005783">
    <property type="term" value="C:endoplasmic reticulum"/>
    <property type="evidence" value="ECO:0007669"/>
    <property type="project" value="UniProtKB-SubCell"/>
</dbReference>
<comment type="subcellular location">
    <subcellularLocation>
        <location evidence="3">Endoplasmic reticulum</location>
    </subcellularLocation>
    <subcellularLocation>
        <location evidence="1">Membrane</location>
        <topology evidence="1">Single-pass membrane protein</topology>
    </subcellularLocation>
    <subcellularLocation>
        <location evidence="2">Mitochondrion</location>
    </subcellularLocation>
</comment>
<evidence type="ECO:0000256" key="12">
    <source>
        <dbReference type="ARBA" id="ARBA00023264"/>
    </source>
</evidence>
<dbReference type="Gene3D" id="1.25.10.10">
    <property type="entry name" value="Leucine-rich Repeat Variant"/>
    <property type="match status" value="1"/>
</dbReference>
<dbReference type="PANTHER" id="PTHR48182:SF2">
    <property type="entry name" value="PROTEIN SERAC1"/>
    <property type="match status" value="1"/>
</dbReference>
<protein>
    <recommendedName>
        <fullName evidence="14">Protein SERAC1</fullName>
    </recommendedName>
    <alternativeName>
        <fullName evidence="15">Serine active site-containing protein 1</fullName>
    </alternativeName>
</protein>
<reference evidence="18" key="2">
    <citation type="submission" date="2021-01" db="UniProtKB">
        <authorList>
            <consortium name="EnsemblMetazoa"/>
        </authorList>
    </citation>
    <scope>IDENTIFICATION</scope>
</reference>
<keyword evidence="11" id="KW-0594">Phospholipid biosynthesis</keyword>
<evidence type="ECO:0000256" key="17">
    <source>
        <dbReference type="SAM" id="MobiDB-lite"/>
    </source>
</evidence>
<evidence type="ECO:0000256" key="16">
    <source>
        <dbReference type="PROSITE-ProRule" id="PRU00259"/>
    </source>
</evidence>
<dbReference type="InterPro" id="IPR016024">
    <property type="entry name" value="ARM-type_fold"/>
</dbReference>
<evidence type="ECO:0000256" key="13">
    <source>
        <dbReference type="ARBA" id="ARBA00038024"/>
    </source>
</evidence>
<proteinExistence type="inferred from homology"/>
<dbReference type="AlphaFoldDB" id="A0A7M7NZU4"/>
<dbReference type="GeneID" id="100892943"/>
<feature type="repeat" description="ARM" evidence="16">
    <location>
        <begin position="173"/>
        <end position="217"/>
    </location>
</feature>
<sequence length="576" mass="64198">MSHVWKDPKSLLKKAQSANREVRLLGVAALSKKHTSWHDSDYRAIAQACDSRTLIGLARSPDCDLRFFLSPPILCQEQDQKVSIEAAFMKLLASLPRSNVDRCTQYFTLAAMQQSKKAMAEDQTGWIVFGGNALSFVATLSKIPEEALDQVYLLALISHSEVSSHCEEIVKLAGLQLLMRVYQARENSPKILSHVAQIIANLAAHPSLHDKIIQAGWISVLAKWMKSKHLPLSAQASRALANLDRDWSSETFGNGVYVLHPNGRSSEPVLADIVFVHGLSGGAFYTWRQGKPTEEDASPEPAAPTEDADEQKNNENKKKEKFVWCWPKSWLARDCPHMRIVTVSYDTQITDWASKCPYEGEKHSLAQRSGEMLRKLHDAGVGQRPIIWVTHSMGGLLVKQMLIDASQSETMATVMGETKGVVFYSTPHHGSSLAAYSQQAKYLLYPSTEVKELSLDSPVLRNLHGRFRALVQTHQLPVLTFGESIPTNIGLSVKTLVVPPLSANPGCGEFHEMPMDHQNICKPHSHNSLLYQLTLRFVQQNISMPLSVALSEKLEELLQDPEEEEIFYPLGMSFGE</sequence>
<dbReference type="SUPFAM" id="SSF53474">
    <property type="entry name" value="alpha/beta-Hydrolases"/>
    <property type="match status" value="1"/>
</dbReference>
<keyword evidence="8" id="KW-0443">Lipid metabolism</keyword>
<evidence type="ECO:0000256" key="2">
    <source>
        <dbReference type="ARBA" id="ARBA00004173"/>
    </source>
</evidence>
<dbReference type="InterPro" id="IPR000225">
    <property type="entry name" value="Armadillo"/>
</dbReference>
<keyword evidence="5" id="KW-0812">Transmembrane</keyword>
<reference evidence="19" key="1">
    <citation type="submission" date="2015-02" db="EMBL/GenBank/DDBJ databases">
        <title>Genome sequencing for Strongylocentrotus purpuratus.</title>
        <authorList>
            <person name="Murali S."/>
            <person name="Liu Y."/>
            <person name="Vee V."/>
            <person name="English A."/>
            <person name="Wang M."/>
            <person name="Skinner E."/>
            <person name="Han Y."/>
            <person name="Muzny D.M."/>
            <person name="Worley K.C."/>
            <person name="Gibbs R.A."/>
        </authorList>
    </citation>
    <scope>NUCLEOTIDE SEQUENCE</scope>
</reference>
<dbReference type="GO" id="GO:0016020">
    <property type="term" value="C:membrane"/>
    <property type="evidence" value="ECO:0007669"/>
    <property type="project" value="UniProtKB-SubCell"/>
</dbReference>
<evidence type="ECO:0000256" key="6">
    <source>
        <dbReference type="ARBA" id="ARBA00022824"/>
    </source>
</evidence>
<evidence type="ECO:0000313" key="18">
    <source>
        <dbReference type="EnsemblMetazoa" id="XP_030841752"/>
    </source>
</evidence>
<evidence type="ECO:0000313" key="19">
    <source>
        <dbReference type="Proteomes" id="UP000007110"/>
    </source>
</evidence>
<dbReference type="KEGG" id="spu:100892943"/>
<dbReference type="PANTHER" id="PTHR48182">
    <property type="entry name" value="PROTEIN SERAC1"/>
    <property type="match status" value="1"/>
</dbReference>
<dbReference type="Proteomes" id="UP000007110">
    <property type="component" value="Unassembled WGS sequence"/>
</dbReference>
<keyword evidence="6" id="KW-0256">Endoplasmic reticulum</keyword>
<feature type="region of interest" description="Disordered" evidence="17">
    <location>
        <begin position="289"/>
        <end position="315"/>
    </location>
</feature>
<dbReference type="PROSITE" id="PS50176">
    <property type="entry name" value="ARM_REPEAT"/>
    <property type="match status" value="1"/>
</dbReference>
<evidence type="ECO:0000256" key="10">
    <source>
        <dbReference type="ARBA" id="ARBA00023136"/>
    </source>
</evidence>
<dbReference type="GO" id="GO:0005739">
    <property type="term" value="C:mitochondrion"/>
    <property type="evidence" value="ECO:0007669"/>
    <property type="project" value="UniProtKB-SubCell"/>
</dbReference>
<keyword evidence="9" id="KW-0496">Mitochondrion</keyword>
<dbReference type="Gene3D" id="3.40.50.1820">
    <property type="entry name" value="alpha/beta hydrolase"/>
    <property type="match status" value="1"/>
</dbReference>
<dbReference type="InParanoid" id="A0A7M7NZU4"/>
<dbReference type="CTD" id="84947"/>
<evidence type="ECO:0000256" key="11">
    <source>
        <dbReference type="ARBA" id="ARBA00023209"/>
    </source>
</evidence>
<keyword evidence="12" id="KW-1208">Phospholipid metabolism</keyword>
<dbReference type="InterPro" id="IPR029058">
    <property type="entry name" value="AB_hydrolase_fold"/>
</dbReference>
<organism evidence="18 19">
    <name type="scientific">Strongylocentrotus purpuratus</name>
    <name type="common">Purple sea urchin</name>
    <dbReference type="NCBI Taxonomy" id="7668"/>
    <lineage>
        <taxon>Eukaryota</taxon>
        <taxon>Metazoa</taxon>
        <taxon>Echinodermata</taxon>
        <taxon>Eleutherozoa</taxon>
        <taxon>Echinozoa</taxon>
        <taxon>Echinoidea</taxon>
        <taxon>Euechinoidea</taxon>
        <taxon>Echinacea</taxon>
        <taxon>Camarodonta</taxon>
        <taxon>Echinidea</taxon>
        <taxon>Strongylocentrotidae</taxon>
        <taxon>Strongylocentrotus</taxon>
    </lineage>
</organism>
<evidence type="ECO:0000256" key="3">
    <source>
        <dbReference type="ARBA" id="ARBA00004240"/>
    </source>
</evidence>
<dbReference type="EnsemblMetazoa" id="XM_030985892">
    <property type="protein sequence ID" value="XP_030841752"/>
    <property type="gene ID" value="LOC100892943"/>
</dbReference>
<dbReference type="OMA" id="LWLCRHG"/>
<dbReference type="RefSeq" id="XP_030841752.1">
    <property type="nucleotide sequence ID" value="XM_030985892.1"/>
</dbReference>
<evidence type="ECO:0000256" key="15">
    <source>
        <dbReference type="ARBA" id="ARBA00041701"/>
    </source>
</evidence>
<evidence type="ECO:0000256" key="9">
    <source>
        <dbReference type="ARBA" id="ARBA00023128"/>
    </source>
</evidence>
<evidence type="ECO:0000256" key="1">
    <source>
        <dbReference type="ARBA" id="ARBA00004167"/>
    </source>
</evidence>
<dbReference type="InterPro" id="IPR011989">
    <property type="entry name" value="ARM-like"/>
</dbReference>
<keyword evidence="19" id="KW-1185">Reference proteome</keyword>
<name>A0A7M7NZU4_STRPU</name>
<comment type="similarity">
    <text evidence="13">Belongs to the SERAC1 family.</text>
</comment>
<evidence type="ECO:0000256" key="7">
    <source>
        <dbReference type="ARBA" id="ARBA00022989"/>
    </source>
</evidence>
<dbReference type="FunCoup" id="A0A7M7NZU4">
    <property type="interactions" value="1104"/>
</dbReference>
<evidence type="ECO:0000256" key="4">
    <source>
        <dbReference type="ARBA" id="ARBA00022516"/>
    </source>
</evidence>